<keyword evidence="2 4" id="KW-0238">DNA-binding</keyword>
<accession>A0A1M6XH69</accession>
<evidence type="ECO:0000313" key="7">
    <source>
        <dbReference type="Proteomes" id="UP000184364"/>
    </source>
</evidence>
<dbReference type="PROSITE" id="PS50977">
    <property type="entry name" value="HTH_TETR_2"/>
    <property type="match status" value="1"/>
</dbReference>
<keyword evidence="3" id="KW-0804">Transcription</keyword>
<gene>
    <name evidence="6" type="ORF">SAMN05444267_101114</name>
</gene>
<dbReference type="PRINTS" id="PR00455">
    <property type="entry name" value="HTHTETR"/>
</dbReference>
<dbReference type="InterPro" id="IPR001647">
    <property type="entry name" value="HTH_TetR"/>
</dbReference>
<evidence type="ECO:0000256" key="3">
    <source>
        <dbReference type="ARBA" id="ARBA00023163"/>
    </source>
</evidence>
<reference evidence="7" key="1">
    <citation type="submission" date="2016-11" db="EMBL/GenBank/DDBJ databases">
        <authorList>
            <person name="Varghese N."/>
            <person name="Submissions S."/>
        </authorList>
    </citation>
    <scope>NUCLEOTIDE SEQUENCE [LARGE SCALE GENOMIC DNA]</scope>
    <source>
        <strain evidence="7">DSM 26899</strain>
    </source>
</reference>
<name>A0A1M6XH69_9FLAO</name>
<dbReference type="SUPFAM" id="SSF46689">
    <property type="entry name" value="Homeodomain-like"/>
    <property type="match status" value="1"/>
</dbReference>
<dbReference type="GO" id="GO:0003677">
    <property type="term" value="F:DNA binding"/>
    <property type="evidence" value="ECO:0007669"/>
    <property type="project" value="UniProtKB-UniRule"/>
</dbReference>
<evidence type="ECO:0000256" key="1">
    <source>
        <dbReference type="ARBA" id="ARBA00023015"/>
    </source>
</evidence>
<dbReference type="PANTHER" id="PTHR47506:SF1">
    <property type="entry name" value="HTH-TYPE TRANSCRIPTIONAL REGULATOR YJDC"/>
    <property type="match status" value="1"/>
</dbReference>
<keyword evidence="7" id="KW-1185">Reference proteome</keyword>
<dbReference type="PANTHER" id="PTHR47506">
    <property type="entry name" value="TRANSCRIPTIONAL REGULATORY PROTEIN"/>
    <property type="match status" value="1"/>
</dbReference>
<evidence type="ECO:0000256" key="4">
    <source>
        <dbReference type="PROSITE-ProRule" id="PRU00335"/>
    </source>
</evidence>
<dbReference type="AlphaFoldDB" id="A0A1M6XH69"/>
<dbReference type="Proteomes" id="UP000184364">
    <property type="component" value="Unassembled WGS sequence"/>
</dbReference>
<protein>
    <submittedName>
        <fullName evidence="6">Transcriptional regulator, TetR family</fullName>
    </submittedName>
</protein>
<evidence type="ECO:0000256" key="2">
    <source>
        <dbReference type="ARBA" id="ARBA00023125"/>
    </source>
</evidence>
<dbReference type="Gene3D" id="1.10.357.10">
    <property type="entry name" value="Tetracycline Repressor, domain 2"/>
    <property type="match status" value="1"/>
</dbReference>
<dbReference type="Pfam" id="PF00440">
    <property type="entry name" value="TetR_N"/>
    <property type="match status" value="1"/>
</dbReference>
<evidence type="ECO:0000313" key="6">
    <source>
        <dbReference type="EMBL" id="SHL05248.1"/>
    </source>
</evidence>
<keyword evidence="1" id="KW-0805">Transcription regulation</keyword>
<proteinExistence type="predicted"/>
<feature type="domain" description="HTH tetR-type" evidence="5">
    <location>
        <begin position="7"/>
        <end position="67"/>
    </location>
</feature>
<dbReference type="SUPFAM" id="SSF48498">
    <property type="entry name" value="Tetracyclin repressor-like, C-terminal domain"/>
    <property type="match status" value="1"/>
</dbReference>
<evidence type="ECO:0000259" key="5">
    <source>
        <dbReference type="PROSITE" id="PS50977"/>
    </source>
</evidence>
<feature type="DNA-binding region" description="H-T-H motif" evidence="4">
    <location>
        <begin position="30"/>
        <end position="49"/>
    </location>
</feature>
<dbReference type="InterPro" id="IPR036271">
    <property type="entry name" value="Tet_transcr_reg_TetR-rel_C_sf"/>
</dbReference>
<organism evidence="6 7">
    <name type="scientific">Chryseobacterium polytrichastri</name>
    <dbReference type="NCBI Taxonomy" id="1302687"/>
    <lineage>
        <taxon>Bacteria</taxon>
        <taxon>Pseudomonadati</taxon>
        <taxon>Bacteroidota</taxon>
        <taxon>Flavobacteriia</taxon>
        <taxon>Flavobacteriales</taxon>
        <taxon>Weeksellaceae</taxon>
        <taxon>Chryseobacterium group</taxon>
        <taxon>Chryseobacterium</taxon>
    </lineage>
</organism>
<dbReference type="EMBL" id="FRAV01000011">
    <property type="protein sequence ID" value="SHL05248.1"/>
    <property type="molecule type" value="Genomic_DNA"/>
</dbReference>
<sequence>MKKQRGQTVTDKIIDTAEKLFYNQGYNLTGINQVIAEADIAKASLYKHFESKADLLLAYIQRFHQEWLERIEARINKEPDPKQKLLTIFDHMSERQLSREYQGCAFVKANNEAGQNDERVLAEIQNAKRDFKALIEKLVINSGHKKMLTDQELTEMIFLMTEGGIVAASIFKQGEDLQSAKKIIEKLI</sequence>
<dbReference type="RefSeq" id="WP_073292553.1">
    <property type="nucleotide sequence ID" value="NZ_FRAV01000011.1"/>
</dbReference>
<dbReference type="InterPro" id="IPR009057">
    <property type="entry name" value="Homeodomain-like_sf"/>
</dbReference>
<dbReference type="OrthoDB" id="9787680at2"/>
<dbReference type="STRING" id="1302687.SAMN05444267_101114"/>